<dbReference type="PANTHER" id="PTHR48098">
    <property type="entry name" value="ENTEROCHELIN ESTERASE-RELATED"/>
    <property type="match status" value="1"/>
</dbReference>
<dbReference type="Proteomes" id="UP001234343">
    <property type="component" value="Unassembled WGS sequence"/>
</dbReference>
<protein>
    <submittedName>
        <fullName evidence="2">Alpha/beta hydrolase-fold protein</fullName>
    </submittedName>
</protein>
<evidence type="ECO:0000313" key="2">
    <source>
        <dbReference type="EMBL" id="MDM7860496.1"/>
    </source>
</evidence>
<dbReference type="SUPFAM" id="SSF53474">
    <property type="entry name" value="alpha/beta-Hydrolases"/>
    <property type="match status" value="1"/>
</dbReference>
<feature type="chain" id="PRO_5047217327" evidence="1">
    <location>
        <begin position="22"/>
        <end position="283"/>
    </location>
</feature>
<accession>A0ABT7SWC9</accession>
<dbReference type="EMBL" id="JAUCBP010000007">
    <property type="protein sequence ID" value="MDM7860496.1"/>
    <property type="molecule type" value="Genomic_DNA"/>
</dbReference>
<dbReference type="PANTHER" id="PTHR48098:SF6">
    <property type="entry name" value="FERRI-BACILLIBACTIN ESTERASE BESA"/>
    <property type="match status" value="1"/>
</dbReference>
<dbReference type="InterPro" id="IPR029058">
    <property type="entry name" value="AB_hydrolase_fold"/>
</dbReference>
<keyword evidence="2" id="KW-0378">Hydrolase</keyword>
<reference evidence="2 3" key="1">
    <citation type="submission" date="2023-06" db="EMBL/GenBank/DDBJ databases">
        <title>Alteromonas sp. ASW11-36 isolated from intertidal sand.</title>
        <authorList>
            <person name="Li Y."/>
        </authorList>
    </citation>
    <scope>NUCLEOTIDE SEQUENCE [LARGE SCALE GENOMIC DNA]</scope>
    <source>
        <strain evidence="2 3">ASW11-36</strain>
    </source>
</reference>
<dbReference type="InterPro" id="IPR000801">
    <property type="entry name" value="Esterase-like"/>
</dbReference>
<organism evidence="2 3">
    <name type="scientific">Alteromonas arenosi</name>
    <dbReference type="NCBI Taxonomy" id="3055817"/>
    <lineage>
        <taxon>Bacteria</taxon>
        <taxon>Pseudomonadati</taxon>
        <taxon>Pseudomonadota</taxon>
        <taxon>Gammaproteobacteria</taxon>
        <taxon>Alteromonadales</taxon>
        <taxon>Alteromonadaceae</taxon>
        <taxon>Alteromonas/Salinimonas group</taxon>
        <taxon>Alteromonas</taxon>
    </lineage>
</organism>
<dbReference type="GO" id="GO:0016787">
    <property type="term" value="F:hydrolase activity"/>
    <property type="evidence" value="ECO:0007669"/>
    <property type="project" value="UniProtKB-KW"/>
</dbReference>
<comment type="caution">
    <text evidence="2">The sequence shown here is derived from an EMBL/GenBank/DDBJ whole genome shotgun (WGS) entry which is preliminary data.</text>
</comment>
<dbReference type="Pfam" id="PF00756">
    <property type="entry name" value="Esterase"/>
    <property type="match status" value="2"/>
</dbReference>
<gene>
    <name evidence="2" type="ORF">QTP81_07795</name>
</gene>
<name>A0ABT7SWC9_9ALTE</name>
<proteinExistence type="predicted"/>
<feature type="signal peptide" evidence="1">
    <location>
        <begin position="1"/>
        <end position="21"/>
    </location>
</feature>
<keyword evidence="1" id="KW-0732">Signal</keyword>
<keyword evidence="3" id="KW-1185">Reference proteome</keyword>
<dbReference type="Gene3D" id="3.40.50.1820">
    <property type="entry name" value="alpha/beta hydrolase"/>
    <property type="match status" value="1"/>
</dbReference>
<sequence length="283" mass="32414">MRRGLPFFALVTMLFSLLSHADIDRPLNQVSSGQLDTIGSFESAFIPSRRIQVWRPDNYNSETKYSVIYMHDGQMLFDATTTWNNQEWRVDEVAGKLQAEQQTRPFIVVGIDNGGDQRRYLEYLPQKPYMRLSAEQKVKLFTPLTNEPIADYSTIIESDKYLRFIVEELKPYIDTHYSVHTDKHNTFIMGSSMGGLISMYALAEYPNVFGAAACVSTHWVGGSTSQENPITAEFMHYLKNDFPAPGEHRIYFDYGDQTLDAIYPPLQAQVDKIMTARGYEQTN</sequence>
<evidence type="ECO:0000313" key="3">
    <source>
        <dbReference type="Proteomes" id="UP001234343"/>
    </source>
</evidence>
<dbReference type="InterPro" id="IPR050583">
    <property type="entry name" value="Mycobacterial_A85_antigen"/>
</dbReference>
<dbReference type="RefSeq" id="WP_289364792.1">
    <property type="nucleotide sequence ID" value="NZ_JAUCBP010000007.1"/>
</dbReference>
<evidence type="ECO:0000256" key="1">
    <source>
        <dbReference type="SAM" id="SignalP"/>
    </source>
</evidence>